<keyword evidence="4" id="KW-1134">Transmembrane beta strand</keyword>
<dbReference type="GO" id="GO:0015473">
    <property type="term" value="F:fimbrial usher porin activity"/>
    <property type="evidence" value="ECO:0007669"/>
    <property type="project" value="InterPro"/>
</dbReference>
<keyword evidence="7" id="KW-0472">Membrane</keyword>
<evidence type="ECO:0000256" key="1">
    <source>
        <dbReference type="ARBA" id="ARBA00004571"/>
    </source>
</evidence>
<keyword evidence="3" id="KW-0813">Transport</keyword>
<dbReference type="GO" id="GO:0009279">
    <property type="term" value="C:cell outer membrane"/>
    <property type="evidence" value="ECO:0007669"/>
    <property type="project" value="UniProtKB-SubCell"/>
</dbReference>
<proteinExistence type="inferred from homology"/>
<dbReference type="Gene3D" id="2.60.40.2070">
    <property type="match status" value="1"/>
</dbReference>
<keyword evidence="13" id="KW-0614">Plasmid</keyword>
<keyword evidence="8" id="KW-0998">Cell outer membrane</keyword>
<dbReference type="InterPro" id="IPR025885">
    <property type="entry name" value="PapC_N"/>
</dbReference>
<dbReference type="SUPFAM" id="SSF141729">
    <property type="entry name" value="FimD N-terminal domain-like"/>
    <property type="match status" value="1"/>
</dbReference>
<dbReference type="AlphaFoldDB" id="B1Z6H7"/>
<keyword evidence="5" id="KW-0812">Transmembrane</keyword>
<evidence type="ECO:0000256" key="7">
    <source>
        <dbReference type="ARBA" id="ARBA00023136"/>
    </source>
</evidence>
<evidence type="ECO:0000256" key="3">
    <source>
        <dbReference type="ARBA" id="ARBA00022448"/>
    </source>
</evidence>
<dbReference type="InterPro" id="IPR043142">
    <property type="entry name" value="PapC-like_C_sf"/>
</dbReference>
<dbReference type="InterPro" id="IPR000015">
    <property type="entry name" value="Fimb_usher"/>
</dbReference>
<dbReference type="PANTHER" id="PTHR30451">
    <property type="entry name" value="OUTER MEMBRANE USHER PROTEIN"/>
    <property type="match status" value="1"/>
</dbReference>
<evidence type="ECO:0000256" key="5">
    <source>
        <dbReference type="ARBA" id="ARBA00022692"/>
    </source>
</evidence>
<feature type="compositionally biased region" description="Low complexity" evidence="9">
    <location>
        <begin position="872"/>
        <end position="884"/>
    </location>
</feature>
<evidence type="ECO:0000259" key="12">
    <source>
        <dbReference type="Pfam" id="PF13954"/>
    </source>
</evidence>
<dbReference type="Gene3D" id="3.10.20.410">
    <property type="match status" value="1"/>
</dbReference>
<gene>
    <name evidence="13" type="ordered locus">BamMC406_6638</name>
</gene>
<dbReference type="InterPro" id="IPR042186">
    <property type="entry name" value="FimD_plug_dom"/>
</dbReference>
<feature type="region of interest" description="Disordered" evidence="9">
    <location>
        <begin position="857"/>
        <end position="884"/>
    </location>
</feature>
<evidence type="ECO:0000256" key="8">
    <source>
        <dbReference type="ARBA" id="ARBA00023237"/>
    </source>
</evidence>
<dbReference type="OrthoDB" id="6554712at2"/>
<feature type="chain" id="PRO_5002772101" evidence="10">
    <location>
        <begin position="27"/>
        <end position="884"/>
    </location>
</feature>
<dbReference type="Gene3D" id="2.60.40.3110">
    <property type="match status" value="1"/>
</dbReference>
<dbReference type="Proteomes" id="UP000001680">
    <property type="component" value="Plasmid pBMC401"/>
</dbReference>
<dbReference type="Pfam" id="PF13954">
    <property type="entry name" value="PapC_N"/>
    <property type="match status" value="1"/>
</dbReference>
<feature type="domain" description="PapC-like C-terminal" evidence="11">
    <location>
        <begin position="781"/>
        <end position="845"/>
    </location>
</feature>
<evidence type="ECO:0000256" key="2">
    <source>
        <dbReference type="ARBA" id="ARBA00008064"/>
    </source>
</evidence>
<evidence type="ECO:0000313" key="13">
    <source>
        <dbReference type="EMBL" id="ACB69054.1"/>
    </source>
</evidence>
<organism evidence="13 14">
    <name type="scientific">Burkholderia ambifaria (strain MC40-6)</name>
    <dbReference type="NCBI Taxonomy" id="398577"/>
    <lineage>
        <taxon>Bacteria</taxon>
        <taxon>Pseudomonadati</taxon>
        <taxon>Pseudomonadota</taxon>
        <taxon>Betaproteobacteria</taxon>
        <taxon>Burkholderiales</taxon>
        <taxon>Burkholderiaceae</taxon>
        <taxon>Burkholderia</taxon>
        <taxon>Burkholderia cepacia complex</taxon>
    </lineage>
</organism>
<keyword evidence="6 10" id="KW-0732">Signal</keyword>
<protein>
    <submittedName>
        <fullName evidence="13">Fimbrial biogenesis outer membrane usher protein</fullName>
    </submittedName>
</protein>
<name>B1Z6H7_BURA4</name>
<dbReference type="RefSeq" id="WP_012367288.1">
    <property type="nucleotide sequence ID" value="NC_010553.1"/>
</dbReference>
<dbReference type="EMBL" id="CP001028">
    <property type="protein sequence ID" value="ACB69054.1"/>
    <property type="molecule type" value="Genomic_DNA"/>
</dbReference>
<feature type="signal peptide" evidence="10">
    <location>
        <begin position="1"/>
        <end position="26"/>
    </location>
</feature>
<sequence length="884" mass="92845">MENQAQLELKRLTVLIGIALSTLAAADPVGAETAALPPESSPSVDQAAGDEAVEFASDFMVGDSVDASRFKLGNPVLPGKYAVDLYLNDVLASREKIRFDASQPNANAKPCLTRGLLDSIGVDTTNWVKGGTGKGAAPVDPNECVDLPAAIPAAAVSYNSADQRLDLSVPQASLRNAVRGEVNPSRWDRGETAGIAQYDFNAYHSNSGGRDSNSVYLGLTAGVNLGNWRFRHRGSMNYSDYAGTRWQSLETYAQRDLTGLGAQLTLGDSITPGDVFDGFGVRGVQITSDDRMLPDSLRGFAPTVRGVAQSNAKVEIKQNGAVIYQTTVAPGPFEIRDLNPTGYGGDLEVTVTEADGFKKSFSVPYATVPQLLRPGVSRFSVAAGQYRSLSNDARPYIGQAIYQRGLTNLITGYGGVIGSKRYGAALMGVAVNTSVGALALDVTAAHTRIGNERFRGQSWRVSFAKYVPQTDTSLTMAAYRYSTSGYFSLADAVASQRFESSNYAVSTVQRQRNRAQINISQKIGSGSVYLMGSAQDYWNSTGSDLQFQIGYSNSAKWGSYSLSAQRTRNAYGHQDTQYFASVSLPFGGRRADSRPLFSSLNTSVTAGGNGATSIQTSASGSAGAQNQWSYGLNAGYTGDSRDHAASLGAYGAYNGGKGSVNVSASAAKGSTQASLGLSGALVAHKGGLTLGQSVSPNDPIGLIEAKGAMGATVTNASGVTVDSRGYAVVPYMMAYRINTLTLDPQGMSENAELESSSQDVVPRAGAVVRAKFETKVGKPVLMRVRTNDDKPVPMGADVFDSSGSSVGVVGQGGTVFVRGVPDAGELSVRWAQGPEGECTFRYELDVTGTGNTERCATTSDHGWGVPLARPQGNAEGNEAGAGTP</sequence>
<dbReference type="Pfam" id="PF00577">
    <property type="entry name" value="Usher"/>
    <property type="match status" value="1"/>
</dbReference>
<dbReference type="KEGG" id="bac:BamMC406_6638"/>
<dbReference type="Gene3D" id="2.60.40.2610">
    <property type="entry name" value="Outer membrane usher protein FimD, plug domain"/>
    <property type="match status" value="1"/>
</dbReference>
<feature type="domain" description="PapC N-terminal" evidence="12">
    <location>
        <begin position="54"/>
        <end position="202"/>
    </location>
</feature>
<dbReference type="InterPro" id="IPR025949">
    <property type="entry name" value="PapC-like_C"/>
</dbReference>
<evidence type="ECO:0000256" key="9">
    <source>
        <dbReference type="SAM" id="MobiDB-lite"/>
    </source>
</evidence>
<dbReference type="InterPro" id="IPR037224">
    <property type="entry name" value="PapC_N_sf"/>
</dbReference>
<accession>B1Z6H7</accession>
<evidence type="ECO:0000256" key="10">
    <source>
        <dbReference type="SAM" id="SignalP"/>
    </source>
</evidence>
<evidence type="ECO:0000256" key="4">
    <source>
        <dbReference type="ARBA" id="ARBA00022452"/>
    </source>
</evidence>
<comment type="subcellular location">
    <subcellularLocation>
        <location evidence="1">Cell outer membrane</location>
        <topology evidence="1">Multi-pass membrane protein</topology>
    </subcellularLocation>
</comment>
<evidence type="ECO:0000313" key="14">
    <source>
        <dbReference type="Proteomes" id="UP000001680"/>
    </source>
</evidence>
<dbReference type="Pfam" id="PF13953">
    <property type="entry name" value="PapC_C"/>
    <property type="match status" value="1"/>
</dbReference>
<comment type="similarity">
    <text evidence="2">Belongs to the fimbrial export usher family.</text>
</comment>
<evidence type="ECO:0000256" key="6">
    <source>
        <dbReference type="ARBA" id="ARBA00022729"/>
    </source>
</evidence>
<dbReference type="FunFam" id="2.60.40.3110:FF:000001">
    <property type="entry name" value="Putative fimbrial outer membrane usher"/>
    <property type="match status" value="1"/>
</dbReference>
<dbReference type="PANTHER" id="PTHR30451:SF20">
    <property type="entry name" value="FIMBRIAE USHER"/>
    <property type="match status" value="1"/>
</dbReference>
<dbReference type="GO" id="GO:0009297">
    <property type="term" value="P:pilus assembly"/>
    <property type="evidence" value="ECO:0007669"/>
    <property type="project" value="InterPro"/>
</dbReference>
<geneLocation type="plasmid" evidence="13 14">
    <name>pBMC401</name>
</geneLocation>
<reference evidence="14" key="1">
    <citation type="submission" date="2008-04" db="EMBL/GenBank/DDBJ databases">
        <title>Complete sequence of plasmid 1 of Burkholderia ambifaria MC40-6.</title>
        <authorList>
            <person name="Copeland A."/>
            <person name="Lucas S."/>
            <person name="Lapidus A."/>
            <person name="Glavina del Rio T."/>
            <person name="Dalin E."/>
            <person name="Tice H."/>
            <person name="Pitluck S."/>
            <person name="Chain P."/>
            <person name="Malfatti S."/>
            <person name="Shin M."/>
            <person name="Vergez L."/>
            <person name="Lang D."/>
            <person name="Schmutz J."/>
            <person name="Larimer F."/>
            <person name="Land M."/>
            <person name="Hauser L."/>
            <person name="Kyrpides N."/>
            <person name="Lykidis A."/>
            <person name="Ramette A."/>
            <person name="Konstantinidis K."/>
            <person name="Tiedje J."/>
            <person name="Richardson P."/>
        </authorList>
    </citation>
    <scope>NUCLEOTIDE SEQUENCE [LARGE SCALE GENOMIC DNA]</scope>
    <source>
        <strain evidence="14">MC40-6</strain>
        <plasmid evidence="14">Plasmid pBMC401</plasmid>
    </source>
</reference>
<evidence type="ECO:0000259" key="11">
    <source>
        <dbReference type="Pfam" id="PF13953"/>
    </source>
</evidence>
<dbReference type="HOGENOM" id="CLU_009120_1_0_4"/>